<feature type="region of interest" description="Disordered" evidence="1">
    <location>
        <begin position="1"/>
        <end position="22"/>
    </location>
</feature>
<accession>A0A8S5TBG1</accession>
<sequence length="57" mass="6122">MQTTRRHPRTLEEAFGPGHRGGIHEEPIPFTLADKVIMAIAGVTMVGLLTAILTGVI</sequence>
<dbReference type="EMBL" id="BK032792">
    <property type="protein sequence ID" value="DAF60652.1"/>
    <property type="molecule type" value="Genomic_DNA"/>
</dbReference>
<protein>
    <submittedName>
        <fullName evidence="3">Uncharacterized protein</fullName>
    </submittedName>
</protein>
<evidence type="ECO:0000256" key="1">
    <source>
        <dbReference type="SAM" id="MobiDB-lite"/>
    </source>
</evidence>
<keyword evidence="2" id="KW-0812">Transmembrane</keyword>
<organism evidence="3">
    <name type="scientific">Podoviridae sp. ctwJH20</name>
    <dbReference type="NCBI Taxonomy" id="2827753"/>
    <lineage>
        <taxon>Viruses</taxon>
        <taxon>Duplodnaviria</taxon>
        <taxon>Heunggongvirae</taxon>
        <taxon>Uroviricota</taxon>
        <taxon>Caudoviricetes</taxon>
    </lineage>
</organism>
<name>A0A8S5TBG1_9CAUD</name>
<feature type="transmembrane region" description="Helical" evidence="2">
    <location>
        <begin position="36"/>
        <end position="56"/>
    </location>
</feature>
<evidence type="ECO:0000313" key="3">
    <source>
        <dbReference type="EMBL" id="DAF60652.1"/>
    </source>
</evidence>
<keyword evidence="2" id="KW-0472">Membrane</keyword>
<proteinExistence type="predicted"/>
<reference evidence="3" key="1">
    <citation type="journal article" date="2021" name="Proc. Natl. Acad. Sci. U.S.A.">
        <title>A Catalog of Tens of Thousands of Viruses from Human Metagenomes Reveals Hidden Associations with Chronic Diseases.</title>
        <authorList>
            <person name="Tisza M.J."/>
            <person name="Buck C.B."/>
        </authorList>
    </citation>
    <scope>NUCLEOTIDE SEQUENCE</scope>
    <source>
        <strain evidence="3">CtwJH20</strain>
    </source>
</reference>
<keyword evidence="2" id="KW-1133">Transmembrane helix</keyword>
<evidence type="ECO:0000256" key="2">
    <source>
        <dbReference type="SAM" id="Phobius"/>
    </source>
</evidence>